<protein>
    <submittedName>
        <fullName evidence="2">Uncharacterized protein</fullName>
    </submittedName>
</protein>
<organism evidence="2 3">
    <name type="scientific">Aspergillus caelatus</name>
    <dbReference type="NCBI Taxonomy" id="61420"/>
    <lineage>
        <taxon>Eukaryota</taxon>
        <taxon>Fungi</taxon>
        <taxon>Dikarya</taxon>
        <taxon>Ascomycota</taxon>
        <taxon>Pezizomycotina</taxon>
        <taxon>Eurotiomycetes</taxon>
        <taxon>Eurotiomycetidae</taxon>
        <taxon>Eurotiales</taxon>
        <taxon>Aspergillaceae</taxon>
        <taxon>Aspergillus</taxon>
        <taxon>Aspergillus subgen. Circumdati</taxon>
    </lineage>
</organism>
<evidence type="ECO:0000313" key="2">
    <source>
        <dbReference type="EMBL" id="KAE8363934.1"/>
    </source>
</evidence>
<sequence length="60" mass="6930">MLFLACPRVPFEMCVESLRTTSVGLIAKYAAHTFSSFFLFAVIHLFASHFHVLQWRAFVH</sequence>
<dbReference type="RefSeq" id="XP_031927015.1">
    <property type="nucleotide sequence ID" value="XM_032067151.1"/>
</dbReference>
<evidence type="ECO:0000256" key="1">
    <source>
        <dbReference type="SAM" id="Phobius"/>
    </source>
</evidence>
<keyword evidence="3" id="KW-1185">Reference proteome</keyword>
<name>A0A5N7A236_9EURO</name>
<reference evidence="2 3" key="1">
    <citation type="submission" date="2019-04" db="EMBL/GenBank/DDBJ databases">
        <title>Friends and foes A comparative genomics studyof 23 Aspergillus species from section Flavi.</title>
        <authorList>
            <consortium name="DOE Joint Genome Institute"/>
            <person name="Kjaerbolling I."/>
            <person name="Vesth T."/>
            <person name="Frisvad J.C."/>
            <person name="Nybo J.L."/>
            <person name="Theobald S."/>
            <person name="Kildgaard S."/>
            <person name="Isbrandt T."/>
            <person name="Kuo A."/>
            <person name="Sato A."/>
            <person name="Lyhne E.K."/>
            <person name="Kogle M.E."/>
            <person name="Wiebenga A."/>
            <person name="Kun R.S."/>
            <person name="Lubbers R.J."/>
            <person name="Makela M.R."/>
            <person name="Barry K."/>
            <person name="Chovatia M."/>
            <person name="Clum A."/>
            <person name="Daum C."/>
            <person name="Haridas S."/>
            <person name="He G."/>
            <person name="LaButti K."/>
            <person name="Lipzen A."/>
            <person name="Mondo S."/>
            <person name="Riley R."/>
            <person name="Salamov A."/>
            <person name="Simmons B.A."/>
            <person name="Magnuson J.K."/>
            <person name="Henrissat B."/>
            <person name="Mortensen U.H."/>
            <person name="Larsen T.O."/>
            <person name="Devries R.P."/>
            <person name="Grigoriev I.V."/>
            <person name="Machida M."/>
            <person name="Baker S.E."/>
            <person name="Andersen M.R."/>
        </authorList>
    </citation>
    <scope>NUCLEOTIDE SEQUENCE [LARGE SCALE GENOMIC DNA]</scope>
    <source>
        <strain evidence="2 3">CBS 763.97</strain>
    </source>
</reference>
<feature type="transmembrane region" description="Helical" evidence="1">
    <location>
        <begin position="29"/>
        <end position="47"/>
    </location>
</feature>
<proteinExistence type="predicted"/>
<keyword evidence="1" id="KW-0472">Membrane</keyword>
<keyword evidence="1" id="KW-1133">Transmembrane helix</keyword>
<evidence type="ECO:0000313" key="3">
    <source>
        <dbReference type="Proteomes" id="UP000326268"/>
    </source>
</evidence>
<accession>A0A5N7A236</accession>
<dbReference type="AlphaFoldDB" id="A0A5N7A236"/>
<dbReference type="GeneID" id="43651597"/>
<dbReference type="OrthoDB" id="10330162at2759"/>
<keyword evidence="1" id="KW-0812">Transmembrane</keyword>
<dbReference type="EMBL" id="ML737663">
    <property type="protein sequence ID" value="KAE8363934.1"/>
    <property type="molecule type" value="Genomic_DNA"/>
</dbReference>
<dbReference type="Proteomes" id="UP000326268">
    <property type="component" value="Unassembled WGS sequence"/>
</dbReference>
<gene>
    <name evidence="2" type="ORF">BDV27DRAFT_129246</name>
</gene>